<sequence length="404" mass="43556">MAAPRTPPLPPLPGAPAPTPRLMSLDALRGFDMCWILGLDAILSRGSAHLATASWVPESVKENLLKPVIEQLDHVEWEGLVFYDVIFPLFLFLSGVSMAISVSRRQKQFGTWSAARHLVVRAILICLIGIIYSGGLRGVTWGKTDLESGINSIRFLGVLQRIGIASAAAGLLSLWLGTRGLVAALVTILLGYWALLTYYPVPEFGPGNFEAGKNLANYVDTLFLPGRKYPEKSTFDPEGILSTLPAIGTALLGLLTGKWLFGTATPGKKVALLIGVGALLAGIAYAWHANPAGWEKFPTFPIVKKIWTSSFVLAAGGLSMIALGLFYAVIDVAGFRKWAVPFVWVGANPIALYIASGMGAFRSVAARLVGTCPSPWTWVAPLVAFLLMLATARFLYRRGIHIRI</sequence>
<keyword evidence="1" id="KW-0812">Transmembrane</keyword>
<dbReference type="AlphaFoldDB" id="A0A517SM04"/>
<proteinExistence type="predicted"/>
<name>A0A517SM04_9PLAN</name>
<reference evidence="3 4" key="1">
    <citation type="submission" date="2019-02" db="EMBL/GenBank/DDBJ databases">
        <title>Deep-cultivation of Planctomycetes and their phenomic and genomic characterization uncovers novel biology.</title>
        <authorList>
            <person name="Wiegand S."/>
            <person name="Jogler M."/>
            <person name="Boedeker C."/>
            <person name="Pinto D."/>
            <person name="Vollmers J."/>
            <person name="Rivas-Marin E."/>
            <person name="Kohn T."/>
            <person name="Peeters S.H."/>
            <person name="Heuer A."/>
            <person name="Rast P."/>
            <person name="Oberbeckmann S."/>
            <person name="Bunk B."/>
            <person name="Jeske O."/>
            <person name="Meyerdierks A."/>
            <person name="Storesund J.E."/>
            <person name="Kallscheuer N."/>
            <person name="Luecker S."/>
            <person name="Lage O.M."/>
            <person name="Pohl T."/>
            <person name="Merkel B.J."/>
            <person name="Hornburger P."/>
            <person name="Mueller R.-W."/>
            <person name="Bruemmer F."/>
            <person name="Labrenz M."/>
            <person name="Spormann A.M."/>
            <person name="Op den Camp H."/>
            <person name="Overmann J."/>
            <person name="Amann R."/>
            <person name="Jetten M.S.M."/>
            <person name="Mascher T."/>
            <person name="Medema M.H."/>
            <person name="Devos D.P."/>
            <person name="Kaster A.-K."/>
            <person name="Ovreas L."/>
            <person name="Rohde M."/>
            <person name="Galperin M.Y."/>
            <person name="Jogler C."/>
        </authorList>
    </citation>
    <scope>NUCLEOTIDE SEQUENCE [LARGE SCALE GENOMIC DNA]</scope>
    <source>
        <strain evidence="3 4">Pan44</strain>
    </source>
</reference>
<gene>
    <name evidence="3" type="ORF">Pan44_52210</name>
</gene>
<feature type="transmembrane region" description="Helical" evidence="1">
    <location>
        <begin position="376"/>
        <end position="396"/>
    </location>
</feature>
<feature type="transmembrane region" description="Helical" evidence="1">
    <location>
        <begin position="240"/>
        <end position="261"/>
    </location>
</feature>
<feature type="transmembrane region" description="Helical" evidence="1">
    <location>
        <begin position="153"/>
        <end position="174"/>
    </location>
</feature>
<dbReference type="Proteomes" id="UP000315700">
    <property type="component" value="Chromosome"/>
</dbReference>
<keyword evidence="1" id="KW-0472">Membrane</keyword>
<feature type="domain" description="Heparan-alpha-glucosaminide N-acetyltransferase catalytic" evidence="2">
    <location>
        <begin position="80"/>
        <end position="263"/>
    </location>
</feature>
<dbReference type="PANTHER" id="PTHR31061:SF24">
    <property type="entry name" value="LD22376P"/>
    <property type="match status" value="1"/>
</dbReference>
<dbReference type="OrthoDB" id="9788724at2"/>
<dbReference type="RefSeq" id="WP_145034536.1">
    <property type="nucleotide sequence ID" value="NZ_CP036271.1"/>
</dbReference>
<keyword evidence="1" id="KW-1133">Transmembrane helix</keyword>
<protein>
    <recommendedName>
        <fullName evidence="2">Heparan-alpha-glucosaminide N-acetyltransferase catalytic domain-containing protein</fullName>
    </recommendedName>
</protein>
<keyword evidence="4" id="KW-1185">Reference proteome</keyword>
<evidence type="ECO:0000313" key="4">
    <source>
        <dbReference type="Proteomes" id="UP000315700"/>
    </source>
</evidence>
<feature type="transmembrane region" description="Helical" evidence="1">
    <location>
        <begin position="342"/>
        <end position="364"/>
    </location>
</feature>
<accession>A0A517SM04</accession>
<evidence type="ECO:0000313" key="3">
    <source>
        <dbReference type="EMBL" id="QDT57154.1"/>
    </source>
</evidence>
<organism evidence="3 4">
    <name type="scientific">Caulifigura coniformis</name>
    <dbReference type="NCBI Taxonomy" id="2527983"/>
    <lineage>
        <taxon>Bacteria</taxon>
        <taxon>Pseudomonadati</taxon>
        <taxon>Planctomycetota</taxon>
        <taxon>Planctomycetia</taxon>
        <taxon>Planctomycetales</taxon>
        <taxon>Planctomycetaceae</taxon>
        <taxon>Caulifigura</taxon>
    </lineage>
</organism>
<dbReference type="PANTHER" id="PTHR31061">
    <property type="entry name" value="LD22376P"/>
    <property type="match status" value="1"/>
</dbReference>
<evidence type="ECO:0000259" key="2">
    <source>
        <dbReference type="Pfam" id="PF07786"/>
    </source>
</evidence>
<dbReference type="InParanoid" id="A0A517SM04"/>
<feature type="transmembrane region" description="Helical" evidence="1">
    <location>
        <begin position="80"/>
        <end position="102"/>
    </location>
</feature>
<dbReference type="InterPro" id="IPR012429">
    <property type="entry name" value="HGSNAT_cat"/>
</dbReference>
<feature type="transmembrane region" description="Helical" evidence="1">
    <location>
        <begin position="114"/>
        <end position="133"/>
    </location>
</feature>
<dbReference type="EMBL" id="CP036271">
    <property type="protein sequence ID" value="QDT57154.1"/>
    <property type="molecule type" value="Genomic_DNA"/>
</dbReference>
<feature type="transmembrane region" description="Helical" evidence="1">
    <location>
        <begin position="307"/>
        <end position="330"/>
    </location>
</feature>
<evidence type="ECO:0000256" key="1">
    <source>
        <dbReference type="SAM" id="Phobius"/>
    </source>
</evidence>
<dbReference type="KEGG" id="ccos:Pan44_52210"/>
<feature type="transmembrane region" description="Helical" evidence="1">
    <location>
        <begin position="270"/>
        <end position="287"/>
    </location>
</feature>
<dbReference type="Pfam" id="PF07786">
    <property type="entry name" value="HGSNAT_cat"/>
    <property type="match status" value="1"/>
</dbReference>
<feature type="transmembrane region" description="Helical" evidence="1">
    <location>
        <begin position="181"/>
        <end position="201"/>
    </location>
</feature>